<proteinExistence type="predicted"/>
<evidence type="ECO:0000313" key="1">
    <source>
        <dbReference type="Proteomes" id="UP000887564"/>
    </source>
</evidence>
<reference evidence="2" key="1">
    <citation type="submission" date="2022-11" db="UniProtKB">
        <authorList>
            <consortium name="WormBaseParasite"/>
        </authorList>
    </citation>
    <scope>IDENTIFICATION</scope>
</reference>
<dbReference type="GO" id="GO:0051793">
    <property type="term" value="P:medium-chain fatty acid catabolic process"/>
    <property type="evidence" value="ECO:0007669"/>
    <property type="project" value="TreeGrafter"/>
</dbReference>
<sequence>MIMYVSFVTAQTYNAAWTSDLRHVIRLISRRYANALKIGCGFSMGGFFIREWCKLWYFAMYRLNGALCISSPFNPAESSLTVEKFFPRIFFNSVLAANLKKIYFDVSFFSNTSIMFG</sequence>
<accession>A0A914R776</accession>
<dbReference type="AlphaFoldDB" id="A0A914R776"/>
<evidence type="ECO:0000313" key="2">
    <source>
        <dbReference type="WBParaSite" id="PEQ_0000231601-mRNA-1"/>
    </source>
</evidence>
<dbReference type="Proteomes" id="UP000887564">
    <property type="component" value="Unplaced"/>
</dbReference>
<dbReference type="InterPro" id="IPR050960">
    <property type="entry name" value="AB_hydrolase_4_sf"/>
</dbReference>
<dbReference type="PANTHER" id="PTHR10794:SF63">
    <property type="entry name" value="ALPHA_BETA HYDROLASE 1, ISOFORM A"/>
    <property type="match status" value="1"/>
</dbReference>
<dbReference type="PANTHER" id="PTHR10794">
    <property type="entry name" value="ABHYDROLASE DOMAIN-CONTAINING PROTEIN"/>
    <property type="match status" value="1"/>
</dbReference>
<dbReference type="WBParaSite" id="PEQ_0000231601-mRNA-1">
    <property type="protein sequence ID" value="PEQ_0000231601-mRNA-1"/>
    <property type="gene ID" value="PEQ_0000231601"/>
</dbReference>
<name>A0A914R776_PAREQ</name>
<organism evidence="1 2">
    <name type="scientific">Parascaris equorum</name>
    <name type="common">Equine roundworm</name>
    <dbReference type="NCBI Taxonomy" id="6256"/>
    <lineage>
        <taxon>Eukaryota</taxon>
        <taxon>Metazoa</taxon>
        <taxon>Ecdysozoa</taxon>
        <taxon>Nematoda</taxon>
        <taxon>Chromadorea</taxon>
        <taxon>Rhabditida</taxon>
        <taxon>Spirurina</taxon>
        <taxon>Ascaridomorpha</taxon>
        <taxon>Ascaridoidea</taxon>
        <taxon>Ascarididae</taxon>
        <taxon>Parascaris</taxon>
    </lineage>
</organism>
<dbReference type="GO" id="GO:0047372">
    <property type="term" value="F:monoacylglycerol lipase activity"/>
    <property type="evidence" value="ECO:0007669"/>
    <property type="project" value="TreeGrafter"/>
</dbReference>
<keyword evidence="1" id="KW-1185">Reference proteome</keyword>
<protein>
    <submittedName>
        <fullName evidence="2">Uncharacterized protein</fullName>
    </submittedName>
</protein>
<dbReference type="GO" id="GO:0051792">
    <property type="term" value="P:medium-chain fatty acid biosynthetic process"/>
    <property type="evidence" value="ECO:0007669"/>
    <property type="project" value="TreeGrafter"/>
</dbReference>
<dbReference type="GO" id="GO:0008126">
    <property type="term" value="F:acetylesterase activity"/>
    <property type="evidence" value="ECO:0007669"/>
    <property type="project" value="TreeGrafter"/>
</dbReference>